<organism evidence="12 13">
    <name type="scientific">Croceivirga radicis</name>
    <dbReference type="NCBI Taxonomy" id="1929488"/>
    <lineage>
        <taxon>Bacteria</taxon>
        <taxon>Pseudomonadati</taxon>
        <taxon>Bacteroidota</taxon>
        <taxon>Flavobacteriia</taxon>
        <taxon>Flavobacteriales</taxon>
        <taxon>Flavobacteriaceae</taxon>
        <taxon>Croceivirga</taxon>
    </lineage>
</organism>
<dbReference type="EC" id="2.7.13.3" evidence="2"/>
<evidence type="ECO:0000259" key="11">
    <source>
        <dbReference type="PROSITE" id="PS50109"/>
    </source>
</evidence>
<dbReference type="GO" id="GO:0000155">
    <property type="term" value="F:phosphorelay sensor kinase activity"/>
    <property type="evidence" value="ECO:0007669"/>
    <property type="project" value="InterPro"/>
</dbReference>
<dbReference type="SUPFAM" id="SSF48452">
    <property type="entry name" value="TPR-like"/>
    <property type="match status" value="1"/>
</dbReference>
<dbReference type="InterPro" id="IPR005467">
    <property type="entry name" value="His_kinase_dom"/>
</dbReference>
<protein>
    <recommendedName>
        <fullName evidence="2">histidine kinase</fullName>
        <ecNumber evidence="2">2.7.13.3</ecNumber>
    </recommendedName>
</protein>
<dbReference type="GO" id="GO:0005524">
    <property type="term" value="F:ATP binding"/>
    <property type="evidence" value="ECO:0007669"/>
    <property type="project" value="UniProtKB-KW"/>
</dbReference>
<dbReference type="InterPro" id="IPR036890">
    <property type="entry name" value="HATPase_C_sf"/>
</dbReference>
<keyword evidence="6" id="KW-0418">Kinase</keyword>
<evidence type="ECO:0000256" key="8">
    <source>
        <dbReference type="ARBA" id="ARBA00023012"/>
    </source>
</evidence>
<dbReference type="Gene3D" id="1.25.40.10">
    <property type="entry name" value="Tetratricopeptide repeat domain"/>
    <property type="match status" value="2"/>
</dbReference>
<evidence type="ECO:0000256" key="1">
    <source>
        <dbReference type="ARBA" id="ARBA00000085"/>
    </source>
</evidence>
<feature type="transmembrane region" description="Helical" evidence="10">
    <location>
        <begin position="425"/>
        <end position="445"/>
    </location>
</feature>
<keyword evidence="13" id="KW-1185">Reference proteome</keyword>
<keyword evidence="9" id="KW-0175">Coiled coil</keyword>
<dbReference type="PANTHER" id="PTHR24421">
    <property type="entry name" value="NITRATE/NITRITE SENSOR PROTEIN NARX-RELATED"/>
    <property type="match status" value="1"/>
</dbReference>
<dbReference type="PANTHER" id="PTHR24421:SF10">
    <property type="entry name" value="NITRATE_NITRITE SENSOR PROTEIN NARQ"/>
    <property type="match status" value="1"/>
</dbReference>
<evidence type="ECO:0000256" key="7">
    <source>
        <dbReference type="ARBA" id="ARBA00022840"/>
    </source>
</evidence>
<sequence length="677" mass="77165">MKINFIAILGLWSINLSALKLNTIFLVVPLFLASICCAQGDNSRQIDSLRWFLKENPASYQTKYKIAEILKDDDSASALQYVKTGLVEAKNDKDSYGIGKGLFLLGNFYSDYGYPFKGEQYYRKADTILSALIKSDSSSANLKLWVRNTFNIGVVRSYQGFNEDIYYINKISPIAEKIGFYEIIAKANTNIAIGFFNNGQLKKSHSYFVIGGEQHLKAKDYKSLTINKLIFASCLIQLDSIESAKEKLDFIAPVVDSLALDDKTQLYHTVLAEYYVKKSNYNAALENLELALQLLEGNPIQQNKLPLFMAFIKVYRANKNYKKGLEYAQVSLDLAKFYQNKIIEAELYKEIAYFYSKLNNTNRAFENLANYVTISDSLNIPELEREIIRLETEYQSEKKEREILELTNQNNDVELQLTKKRSQNYVLWSISLGLFFLAGIAYLGYRNIKKREQLKVAELNQLKYEQDSKVYNAMLEGQENERKRLAIDLHDGLAGRLSATRIQLEKLAQNSTAKNNNKRFVEAVKNIDDSLFELRNIAMNLMPETLFRYGLKNAIEDYCTSIGKAAKNTKFILQFYDSGEGLSQKTSLTIYRIFQELINNAVKHAMATEVLVQYLVEDDKISITVEDNGKGFLEAERSKEGGMGLNNLKTRVAFLDGEIDFDSTPNEGTTVHIVINI</sequence>
<dbReference type="Gene3D" id="3.30.565.10">
    <property type="entry name" value="Histidine kinase-like ATPase, C-terminal domain"/>
    <property type="match status" value="1"/>
</dbReference>
<evidence type="ECO:0000256" key="3">
    <source>
        <dbReference type="ARBA" id="ARBA00022553"/>
    </source>
</evidence>
<feature type="coiled-coil region" evidence="9">
    <location>
        <begin position="271"/>
        <end position="298"/>
    </location>
</feature>
<dbReference type="Gene3D" id="1.20.5.1930">
    <property type="match status" value="1"/>
</dbReference>
<keyword evidence="10" id="KW-1133">Transmembrane helix</keyword>
<dbReference type="PROSITE" id="PS50109">
    <property type="entry name" value="HIS_KIN"/>
    <property type="match status" value="1"/>
</dbReference>
<feature type="domain" description="Histidine kinase" evidence="11">
    <location>
        <begin position="488"/>
        <end position="677"/>
    </location>
</feature>
<reference evidence="12 13" key="1">
    <citation type="submission" date="2016-12" db="EMBL/GenBank/DDBJ databases">
        <authorList>
            <person name="Song W.-J."/>
            <person name="Kurnit D.M."/>
        </authorList>
    </citation>
    <scope>NUCLEOTIDE SEQUENCE [LARGE SCALE GENOMIC DNA]</scope>
    <source>
        <strain evidence="12 13">HSG9</strain>
    </source>
</reference>
<evidence type="ECO:0000256" key="6">
    <source>
        <dbReference type="ARBA" id="ARBA00022777"/>
    </source>
</evidence>
<evidence type="ECO:0000256" key="4">
    <source>
        <dbReference type="ARBA" id="ARBA00022679"/>
    </source>
</evidence>
<comment type="caution">
    <text evidence="12">The sequence shown here is derived from an EMBL/GenBank/DDBJ whole genome shotgun (WGS) entry which is preliminary data.</text>
</comment>
<evidence type="ECO:0000256" key="9">
    <source>
        <dbReference type="SAM" id="Coils"/>
    </source>
</evidence>
<dbReference type="AlphaFoldDB" id="A0A1V6LPJ6"/>
<dbReference type="InterPro" id="IPR011712">
    <property type="entry name" value="Sig_transdc_His_kin_sub3_dim/P"/>
</dbReference>
<evidence type="ECO:0000256" key="5">
    <source>
        <dbReference type="ARBA" id="ARBA00022741"/>
    </source>
</evidence>
<comment type="catalytic activity">
    <reaction evidence="1">
        <text>ATP + protein L-histidine = ADP + protein N-phospho-L-histidine.</text>
        <dbReference type="EC" id="2.7.13.3"/>
    </reaction>
</comment>
<dbReference type="SMART" id="SM00387">
    <property type="entry name" value="HATPase_c"/>
    <property type="match status" value="1"/>
</dbReference>
<keyword evidence="10" id="KW-0812">Transmembrane</keyword>
<keyword evidence="3" id="KW-0597">Phosphoprotein</keyword>
<dbReference type="GO" id="GO:0016020">
    <property type="term" value="C:membrane"/>
    <property type="evidence" value="ECO:0007669"/>
    <property type="project" value="InterPro"/>
</dbReference>
<dbReference type="InterPro" id="IPR050482">
    <property type="entry name" value="Sensor_HK_TwoCompSys"/>
</dbReference>
<keyword evidence="4" id="KW-0808">Transferase</keyword>
<dbReference type="InterPro" id="IPR011990">
    <property type="entry name" value="TPR-like_helical_dom_sf"/>
</dbReference>
<evidence type="ECO:0000256" key="10">
    <source>
        <dbReference type="SAM" id="Phobius"/>
    </source>
</evidence>
<keyword evidence="7" id="KW-0067">ATP-binding</keyword>
<evidence type="ECO:0000313" key="12">
    <source>
        <dbReference type="EMBL" id="OQD42125.1"/>
    </source>
</evidence>
<evidence type="ECO:0000313" key="13">
    <source>
        <dbReference type="Proteomes" id="UP000191680"/>
    </source>
</evidence>
<dbReference type="CDD" id="cd16917">
    <property type="entry name" value="HATPase_UhpB-NarQ-NarX-like"/>
    <property type="match status" value="1"/>
</dbReference>
<name>A0A1V6LPJ6_9FLAO</name>
<keyword evidence="10" id="KW-0472">Membrane</keyword>
<dbReference type="GO" id="GO:0046983">
    <property type="term" value="F:protein dimerization activity"/>
    <property type="evidence" value="ECO:0007669"/>
    <property type="project" value="InterPro"/>
</dbReference>
<keyword evidence="8" id="KW-0902">Two-component regulatory system</keyword>
<dbReference type="InterPro" id="IPR003594">
    <property type="entry name" value="HATPase_dom"/>
</dbReference>
<proteinExistence type="predicted"/>
<evidence type="ECO:0000256" key="2">
    <source>
        <dbReference type="ARBA" id="ARBA00012438"/>
    </source>
</evidence>
<feature type="coiled-coil region" evidence="9">
    <location>
        <begin position="380"/>
        <end position="423"/>
    </location>
</feature>
<keyword evidence="5" id="KW-0547">Nucleotide-binding</keyword>
<dbReference type="EMBL" id="MTBC01000008">
    <property type="protein sequence ID" value="OQD42125.1"/>
    <property type="molecule type" value="Genomic_DNA"/>
</dbReference>
<dbReference type="Pfam" id="PF02518">
    <property type="entry name" value="HATPase_c"/>
    <property type="match status" value="1"/>
</dbReference>
<accession>A0A1V6LPJ6</accession>
<dbReference type="Pfam" id="PF07730">
    <property type="entry name" value="HisKA_3"/>
    <property type="match status" value="1"/>
</dbReference>
<dbReference type="SUPFAM" id="SSF55874">
    <property type="entry name" value="ATPase domain of HSP90 chaperone/DNA topoisomerase II/histidine kinase"/>
    <property type="match status" value="1"/>
</dbReference>
<dbReference type="Proteomes" id="UP000191680">
    <property type="component" value="Unassembled WGS sequence"/>
</dbReference>
<gene>
    <name evidence="12" type="ORF">BUL40_11930</name>
</gene>